<evidence type="ECO:0000256" key="23">
    <source>
        <dbReference type="PIRSR" id="PIRSR039102-1"/>
    </source>
</evidence>
<dbReference type="OrthoDB" id="9813261at2"/>
<comment type="pathway">
    <text evidence="18">Glycan biosynthesis.</text>
</comment>
<evidence type="ECO:0000259" key="27">
    <source>
        <dbReference type="PROSITE" id="PS50975"/>
    </source>
</evidence>
<feature type="active site" evidence="23">
    <location>
        <position position="190"/>
    </location>
</feature>
<keyword evidence="8 22" id="KW-0436">Ligase</keyword>
<feature type="binding site" evidence="24">
    <location>
        <position position="138"/>
    </location>
    <ligand>
        <name>ATP</name>
        <dbReference type="ChEBI" id="CHEBI:30616"/>
    </ligand>
</feature>
<name>A0A4R1MPP8_9FIRM</name>
<accession>A0A4R1MPP8</accession>
<dbReference type="FunFam" id="3.30.1490.20:FF:000007">
    <property type="entry name" value="D-alanine--D-alanine ligase"/>
    <property type="match status" value="1"/>
</dbReference>
<dbReference type="RefSeq" id="WP_132282205.1">
    <property type="nucleotide sequence ID" value="NZ_SMGQ01000012.1"/>
</dbReference>
<dbReference type="GO" id="GO:0046872">
    <property type="term" value="F:metal ion binding"/>
    <property type="evidence" value="ECO:0007669"/>
    <property type="project" value="UniProtKB-KW"/>
</dbReference>
<feature type="active site" evidence="23">
    <location>
        <position position="325"/>
    </location>
</feature>
<dbReference type="PANTHER" id="PTHR23132:SF25">
    <property type="entry name" value="D-ALANINE--D-ALANINE LIGASE A"/>
    <property type="match status" value="1"/>
</dbReference>
<comment type="caution">
    <text evidence="28">The sequence shown here is derived from an EMBL/GenBank/DDBJ whole genome shotgun (WGS) entry which is preliminary data.</text>
</comment>
<dbReference type="Gene3D" id="3.30.470.20">
    <property type="entry name" value="ATP-grasp fold, B domain"/>
    <property type="match status" value="1"/>
</dbReference>
<evidence type="ECO:0000256" key="15">
    <source>
        <dbReference type="ARBA" id="ARBA00023211"/>
    </source>
</evidence>
<evidence type="ECO:0000313" key="29">
    <source>
        <dbReference type="Proteomes" id="UP000294545"/>
    </source>
</evidence>
<evidence type="ECO:0000256" key="11">
    <source>
        <dbReference type="ARBA" id="ARBA00022840"/>
    </source>
</evidence>
<evidence type="ECO:0000256" key="21">
    <source>
        <dbReference type="ARBA" id="ARBA00077154"/>
    </source>
</evidence>
<dbReference type="SUPFAM" id="SSF52440">
    <property type="entry name" value="PreATP-grasp domain"/>
    <property type="match status" value="1"/>
</dbReference>
<dbReference type="PIRSF" id="PIRSF039102">
    <property type="entry name" value="Ddl/VanB"/>
    <property type="match status" value="1"/>
</dbReference>
<dbReference type="InterPro" id="IPR013815">
    <property type="entry name" value="ATP_grasp_subdomain_1"/>
</dbReference>
<dbReference type="Proteomes" id="UP000294545">
    <property type="component" value="Unassembled WGS sequence"/>
</dbReference>
<evidence type="ECO:0000256" key="6">
    <source>
        <dbReference type="ARBA" id="ARBA00012216"/>
    </source>
</evidence>
<dbReference type="EMBL" id="SMGQ01000012">
    <property type="protein sequence ID" value="TCK93294.1"/>
    <property type="molecule type" value="Genomic_DNA"/>
</dbReference>
<evidence type="ECO:0000256" key="1">
    <source>
        <dbReference type="ARBA" id="ARBA00001936"/>
    </source>
</evidence>
<dbReference type="Pfam" id="PF07478">
    <property type="entry name" value="Dala_Dala_lig_C"/>
    <property type="match status" value="1"/>
</dbReference>
<dbReference type="GO" id="GO:0008716">
    <property type="term" value="F:D-alanine-D-alanine ligase activity"/>
    <property type="evidence" value="ECO:0007669"/>
    <property type="project" value="UniProtKB-UniRule"/>
</dbReference>
<feature type="binding site" evidence="24">
    <location>
        <begin position="313"/>
        <end position="314"/>
    </location>
    <ligand>
        <name>ATP</name>
        <dbReference type="ChEBI" id="CHEBI:30616"/>
    </ligand>
</feature>
<feature type="binding site" evidence="24">
    <location>
        <begin position="190"/>
        <end position="191"/>
    </location>
    <ligand>
        <name>ATP</name>
        <dbReference type="ChEBI" id="CHEBI:30616"/>
    </ligand>
</feature>
<evidence type="ECO:0000256" key="14">
    <source>
        <dbReference type="ARBA" id="ARBA00022984"/>
    </source>
</evidence>
<dbReference type="Gene3D" id="3.30.1490.20">
    <property type="entry name" value="ATP-grasp fold, A domain"/>
    <property type="match status" value="1"/>
</dbReference>
<feature type="binding site" evidence="25">
    <location>
        <position position="314"/>
    </location>
    <ligand>
        <name>Mg(2+)</name>
        <dbReference type="ChEBI" id="CHEBI:18420"/>
        <label>2</label>
    </ligand>
</feature>
<dbReference type="Pfam" id="PF01820">
    <property type="entry name" value="Dala_Dala_lig_N"/>
    <property type="match status" value="1"/>
</dbReference>
<evidence type="ECO:0000256" key="4">
    <source>
        <dbReference type="ARBA" id="ARBA00004752"/>
    </source>
</evidence>
<dbReference type="EC" id="6.3.2.4" evidence="6 22"/>
<organism evidence="28 29">
    <name type="scientific">Natranaerovirga hydrolytica</name>
    <dbReference type="NCBI Taxonomy" id="680378"/>
    <lineage>
        <taxon>Bacteria</taxon>
        <taxon>Bacillati</taxon>
        <taxon>Bacillota</taxon>
        <taxon>Clostridia</taxon>
        <taxon>Lachnospirales</taxon>
        <taxon>Natranaerovirgaceae</taxon>
        <taxon>Natranaerovirga</taxon>
    </lineage>
</organism>
<dbReference type="NCBIfam" id="TIGR01205">
    <property type="entry name" value="D_ala_D_alaTIGR"/>
    <property type="match status" value="1"/>
</dbReference>
<dbReference type="GO" id="GO:0005524">
    <property type="term" value="F:ATP binding"/>
    <property type="evidence" value="ECO:0007669"/>
    <property type="project" value="UniProtKB-UniRule"/>
</dbReference>
<dbReference type="UniPathway" id="UPA00219"/>
<dbReference type="PROSITE" id="PS00843">
    <property type="entry name" value="DALA_DALA_LIGASE_1"/>
    <property type="match status" value="1"/>
</dbReference>
<evidence type="ECO:0000256" key="22">
    <source>
        <dbReference type="HAMAP-Rule" id="MF_00047"/>
    </source>
</evidence>
<evidence type="ECO:0000256" key="17">
    <source>
        <dbReference type="ARBA" id="ARBA00047614"/>
    </source>
</evidence>
<evidence type="ECO:0000256" key="20">
    <source>
        <dbReference type="ARBA" id="ARBA00076288"/>
    </source>
</evidence>
<dbReference type="NCBIfam" id="NF002528">
    <property type="entry name" value="PRK01966.1-4"/>
    <property type="match status" value="1"/>
</dbReference>
<dbReference type="HAMAP" id="MF_00047">
    <property type="entry name" value="Dala_Dala_lig"/>
    <property type="match status" value="1"/>
</dbReference>
<dbReference type="PROSITE" id="PS50975">
    <property type="entry name" value="ATP_GRASP"/>
    <property type="match status" value="1"/>
</dbReference>
<reference evidence="28 29" key="1">
    <citation type="submission" date="2019-03" db="EMBL/GenBank/DDBJ databases">
        <title>Genomic Encyclopedia of Type Strains, Phase IV (KMG-IV): sequencing the most valuable type-strain genomes for metagenomic binning, comparative biology and taxonomic classification.</title>
        <authorList>
            <person name="Goeker M."/>
        </authorList>
    </citation>
    <scope>NUCLEOTIDE SEQUENCE [LARGE SCALE GENOMIC DNA]</scope>
    <source>
        <strain evidence="28 29">DSM 24176</strain>
    </source>
</reference>
<evidence type="ECO:0000256" key="19">
    <source>
        <dbReference type="ARBA" id="ARBA00068427"/>
    </source>
</evidence>
<dbReference type="FunFam" id="3.30.470.20:FF:000008">
    <property type="entry name" value="D-alanine--D-alanine ligase"/>
    <property type="match status" value="1"/>
</dbReference>
<feature type="binding site" evidence="24">
    <location>
        <begin position="220"/>
        <end position="227"/>
    </location>
    <ligand>
        <name>ATP</name>
        <dbReference type="ChEBI" id="CHEBI:30616"/>
    </ligand>
</feature>
<dbReference type="InterPro" id="IPR011761">
    <property type="entry name" value="ATP-grasp"/>
</dbReference>
<dbReference type="InterPro" id="IPR011095">
    <property type="entry name" value="Dala_Dala_lig_C"/>
</dbReference>
<dbReference type="InterPro" id="IPR016185">
    <property type="entry name" value="PreATP-grasp_dom_sf"/>
</dbReference>
<feature type="binding site" evidence="24">
    <location>
        <begin position="182"/>
        <end position="184"/>
    </location>
    <ligand>
        <name>ATP</name>
        <dbReference type="ChEBI" id="CHEBI:30616"/>
    </ligand>
</feature>
<keyword evidence="11 26" id="KW-0067">ATP-binding</keyword>
<evidence type="ECO:0000256" key="9">
    <source>
        <dbReference type="ARBA" id="ARBA00022723"/>
    </source>
</evidence>
<keyword evidence="29" id="KW-1185">Reference proteome</keyword>
<proteinExistence type="inferred from homology"/>
<feature type="binding site" evidence="25">
    <location>
        <position position="314"/>
    </location>
    <ligand>
        <name>Mg(2+)</name>
        <dbReference type="ChEBI" id="CHEBI:18420"/>
        <label>1</label>
    </ligand>
</feature>
<evidence type="ECO:0000256" key="26">
    <source>
        <dbReference type="PROSITE-ProRule" id="PRU00409"/>
    </source>
</evidence>
<keyword evidence="13 22" id="KW-0133">Cell shape</keyword>
<dbReference type="InterPro" id="IPR000291">
    <property type="entry name" value="D-Ala_lig_Van_CS"/>
</dbReference>
<keyword evidence="9 25" id="KW-0479">Metal-binding</keyword>
<evidence type="ECO:0000256" key="3">
    <source>
        <dbReference type="ARBA" id="ARBA00004496"/>
    </source>
</evidence>
<dbReference type="GO" id="GO:0071555">
    <property type="term" value="P:cell wall organization"/>
    <property type="evidence" value="ECO:0007669"/>
    <property type="project" value="UniProtKB-KW"/>
</dbReference>
<keyword evidence="7 22" id="KW-0963">Cytoplasm</keyword>
<evidence type="ECO:0000256" key="2">
    <source>
        <dbReference type="ARBA" id="ARBA00003921"/>
    </source>
</evidence>
<sequence length="354" mass="39781">MKKINLVVLFGGQSTEHEVSCVSVTTILEHIDIEKYNIIPVGITKEGQWLLYEGTDYREIEEGKWLKKTKPAILSPDAKDKALIIMTKNGYNKQEVDVVFPVLHGLYGEDGTVQGLLELAKIPYVGCNVVASSIAMDKHFTKIVVDTLGINQAKHITIYQRDVENITPLLEKIQSHIDYPMFIKPSNAGSSVGVSKATNQDELIDGIFEALKYDKKVIIEEQIIGREIECAVLGGDDPKASGVGEIIAAAEFYDYDAKYNNEESETIINPDLPKEVMDTIKKYSLEIFKAIDGYGLSRVDFFVEKESNKIIFNEINTLPGFTEISMYPMLWEGKGMSKKDLVERIIQLGIRRYN</sequence>
<evidence type="ECO:0000256" key="16">
    <source>
        <dbReference type="ARBA" id="ARBA00023316"/>
    </source>
</evidence>
<gene>
    <name evidence="22" type="primary">ddl</name>
    <name evidence="28" type="ORF">EDC19_1485</name>
</gene>
<feature type="binding site" evidence="25">
    <location>
        <position position="316"/>
    </location>
    <ligand>
        <name>Mg(2+)</name>
        <dbReference type="ChEBI" id="CHEBI:18420"/>
        <label>2</label>
    </ligand>
</feature>
<feature type="binding site" evidence="25">
    <location>
        <position position="300"/>
    </location>
    <ligand>
        <name>Mg(2+)</name>
        <dbReference type="ChEBI" id="CHEBI:18420"/>
        <label>1</label>
    </ligand>
</feature>
<comment type="function">
    <text evidence="2 22">Cell wall formation.</text>
</comment>
<dbReference type="Gene3D" id="3.40.50.20">
    <property type="match status" value="1"/>
</dbReference>
<keyword evidence="14 22" id="KW-0573">Peptidoglycan synthesis</keyword>
<feature type="domain" description="ATP-grasp" evidence="27">
    <location>
        <begin position="142"/>
        <end position="347"/>
    </location>
</feature>
<dbReference type="PANTHER" id="PTHR23132">
    <property type="entry name" value="D-ALANINE--D-ALANINE LIGASE"/>
    <property type="match status" value="1"/>
</dbReference>
<dbReference type="InterPro" id="IPR011127">
    <property type="entry name" value="Dala_Dala_lig_N"/>
</dbReference>
<dbReference type="NCBIfam" id="NF002378">
    <property type="entry name" value="PRK01372.1"/>
    <property type="match status" value="1"/>
</dbReference>
<keyword evidence="16 22" id="KW-0961">Cell wall biogenesis/degradation</keyword>
<evidence type="ECO:0000256" key="5">
    <source>
        <dbReference type="ARBA" id="ARBA00010871"/>
    </source>
</evidence>
<dbReference type="GO" id="GO:0008360">
    <property type="term" value="P:regulation of cell shape"/>
    <property type="evidence" value="ECO:0007669"/>
    <property type="project" value="UniProtKB-KW"/>
</dbReference>
<evidence type="ECO:0000256" key="10">
    <source>
        <dbReference type="ARBA" id="ARBA00022741"/>
    </source>
</evidence>
<keyword evidence="10 24" id="KW-0547">Nucleotide-binding</keyword>
<comment type="pathway">
    <text evidence="4 22">Cell wall biogenesis; peptidoglycan biosynthesis.</text>
</comment>
<evidence type="ECO:0000256" key="13">
    <source>
        <dbReference type="ARBA" id="ARBA00022960"/>
    </source>
</evidence>
<keyword evidence="12 25" id="KW-0460">Magnesium</keyword>
<evidence type="ECO:0000313" key="28">
    <source>
        <dbReference type="EMBL" id="TCK93294.1"/>
    </source>
</evidence>
<comment type="similarity">
    <text evidence="5 22">Belongs to the D-alanine--D-alanine ligase family.</text>
</comment>
<comment type="cofactor">
    <cofactor evidence="1">
        <name>Mn(2+)</name>
        <dbReference type="ChEBI" id="CHEBI:29035"/>
    </cofactor>
</comment>
<feature type="active site" evidence="23">
    <location>
        <position position="16"/>
    </location>
</feature>
<evidence type="ECO:0000256" key="8">
    <source>
        <dbReference type="ARBA" id="ARBA00022598"/>
    </source>
</evidence>
<dbReference type="SUPFAM" id="SSF56059">
    <property type="entry name" value="Glutathione synthetase ATP-binding domain-like"/>
    <property type="match status" value="1"/>
</dbReference>
<keyword evidence="15 25" id="KW-0464">Manganese</keyword>
<comment type="subcellular location">
    <subcellularLocation>
        <location evidence="3 22">Cytoplasm</location>
    </subcellularLocation>
</comment>
<evidence type="ECO:0000256" key="25">
    <source>
        <dbReference type="PIRSR" id="PIRSR039102-3"/>
    </source>
</evidence>
<dbReference type="InterPro" id="IPR005905">
    <property type="entry name" value="D_ala_D_ala"/>
</dbReference>
<protein>
    <recommendedName>
        <fullName evidence="19 22">D-alanine--D-alanine ligase</fullName>
        <ecNumber evidence="6 22">6.3.2.4</ecNumber>
    </recommendedName>
    <alternativeName>
        <fullName evidence="21 22">D-Ala-D-Ala ligase</fullName>
    </alternativeName>
    <alternativeName>
        <fullName evidence="20 22">D-alanylalanine synthetase</fullName>
    </alternativeName>
</protein>
<evidence type="ECO:0000256" key="12">
    <source>
        <dbReference type="ARBA" id="ARBA00022842"/>
    </source>
</evidence>
<dbReference type="AlphaFoldDB" id="A0A4R1MPP8"/>
<evidence type="ECO:0000256" key="24">
    <source>
        <dbReference type="PIRSR" id="PIRSR039102-2"/>
    </source>
</evidence>
<dbReference type="GO" id="GO:0009252">
    <property type="term" value="P:peptidoglycan biosynthetic process"/>
    <property type="evidence" value="ECO:0007669"/>
    <property type="project" value="UniProtKB-UniRule"/>
</dbReference>
<evidence type="ECO:0000256" key="18">
    <source>
        <dbReference type="ARBA" id="ARBA00060592"/>
    </source>
</evidence>
<dbReference type="GO" id="GO:0005829">
    <property type="term" value="C:cytosol"/>
    <property type="evidence" value="ECO:0007669"/>
    <property type="project" value="TreeGrafter"/>
</dbReference>
<evidence type="ECO:0000256" key="7">
    <source>
        <dbReference type="ARBA" id="ARBA00022490"/>
    </source>
</evidence>
<comment type="cofactor">
    <cofactor evidence="25">
        <name>Mg(2+)</name>
        <dbReference type="ChEBI" id="CHEBI:18420"/>
    </cofactor>
    <cofactor evidence="25">
        <name>Mn(2+)</name>
        <dbReference type="ChEBI" id="CHEBI:29035"/>
    </cofactor>
    <text evidence="25">Binds 2 magnesium or manganese ions per subunit.</text>
</comment>
<comment type="catalytic activity">
    <reaction evidence="17 22">
        <text>2 D-alanine + ATP = D-alanyl-D-alanine + ADP + phosphate + H(+)</text>
        <dbReference type="Rhea" id="RHEA:11224"/>
        <dbReference type="ChEBI" id="CHEBI:15378"/>
        <dbReference type="ChEBI" id="CHEBI:30616"/>
        <dbReference type="ChEBI" id="CHEBI:43474"/>
        <dbReference type="ChEBI" id="CHEBI:57416"/>
        <dbReference type="ChEBI" id="CHEBI:57822"/>
        <dbReference type="ChEBI" id="CHEBI:456216"/>
        <dbReference type="EC" id="6.3.2.4"/>
    </reaction>
</comment>
<dbReference type="PROSITE" id="PS00844">
    <property type="entry name" value="DALA_DALA_LIGASE_2"/>
    <property type="match status" value="1"/>
</dbReference>